<evidence type="ECO:0000313" key="1">
    <source>
        <dbReference type="EMBL" id="BFP49921.1"/>
    </source>
</evidence>
<accession>A0AB33K542</accession>
<proteinExistence type="predicted"/>
<gene>
    <name evidence="1" type="ORF">KCMC57_62890</name>
</gene>
<name>A0AB33K542_9ACTN</name>
<protein>
    <recommendedName>
        <fullName evidence="2">Secreted protein</fullName>
    </recommendedName>
</protein>
<reference evidence="1" key="1">
    <citation type="submission" date="2024-07" db="EMBL/GenBank/DDBJ databases">
        <title>Complete genome sequences of cellulolytic bacteria, Kitasatospora sp. CMC57 and Streptomyces sp. CMC78, isolated from Japanese agricultural soil.</title>
        <authorList>
            <person name="Hashimoto T."/>
            <person name="Ito M."/>
            <person name="Iwamoto M."/>
            <person name="Fukahori D."/>
            <person name="Shoda T."/>
            <person name="Sakoda M."/>
            <person name="Morohoshi T."/>
            <person name="Mitsuboshi M."/>
            <person name="Nishizawa T."/>
        </authorList>
    </citation>
    <scope>NUCLEOTIDE SEQUENCE</scope>
    <source>
        <strain evidence="1">CMC57</strain>
    </source>
</reference>
<dbReference type="EMBL" id="AP035881">
    <property type="protein sequence ID" value="BFP49921.1"/>
    <property type="molecule type" value="Genomic_DNA"/>
</dbReference>
<evidence type="ECO:0008006" key="2">
    <source>
        <dbReference type="Google" id="ProtNLM"/>
    </source>
</evidence>
<organism evidence="1">
    <name type="scientific">Kitasatospora sp. CMC57</name>
    <dbReference type="NCBI Taxonomy" id="3231513"/>
    <lineage>
        <taxon>Bacteria</taxon>
        <taxon>Bacillati</taxon>
        <taxon>Actinomycetota</taxon>
        <taxon>Actinomycetes</taxon>
        <taxon>Kitasatosporales</taxon>
        <taxon>Streptomycetaceae</taxon>
        <taxon>Kitasatospora</taxon>
    </lineage>
</organism>
<dbReference type="RefSeq" id="WP_407991962.1">
    <property type="nucleotide sequence ID" value="NZ_AP035881.2"/>
</dbReference>
<sequence>MDLVVVCGCAPARCCSWWPFGPTARRPPLRPLLVRCPVLPPRRPSLTLFPGCAVPSCSASYGPREPARNSTARAAREFRSRAAGWDGAAPARFVLRLSRAHGAELMVCM</sequence>
<dbReference type="AlphaFoldDB" id="A0AB33K542"/>